<keyword evidence="1 4" id="KW-0808">Transferase</keyword>
<evidence type="ECO:0000259" key="3">
    <source>
        <dbReference type="PROSITE" id="PS51186"/>
    </source>
</evidence>
<proteinExistence type="predicted"/>
<evidence type="ECO:0000256" key="1">
    <source>
        <dbReference type="ARBA" id="ARBA00022679"/>
    </source>
</evidence>
<keyword evidence="5" id="KW-1185">Reference proteome</keyword>
<dbReference type="AlphaFoldDB" id="A0A4U0SYB0"/>
<dbReference type="InterPro" id="IPR016181">
    <property type="entry name" value="Acyl_CoA_acyltransferase"/>
</dbReference>
<dbReference type="Gene3D" id="3.40.630.30">
    <property type="match status" value="1"/>
</dbReference>
<dbReference type="PANTHER" id="PTHR43877:SF2">
    <property type="entry name" value="AMINOALKYLPHOSPHONATE N-ACETYLTRANSFERASE-RELATED"/>
    <property type="match status" value="1"/>
</dbReference>
<keyword evidence="2" id="KW-0012">Acyltransferase</keyword>
<reference evidence="4 5" key="1">
    <citation type="submission" date="2019-04" db="EMBL/GenBank/DDBJ databases">
        <title>Streptomyces oryziradicis sp. nov., a novel actinomycete isolated from rhizosphere soil of rice (Oryza sativa L.).</title>
        <authorList>
            <person name="Li C."/>
        </authorList>
    </citation>
    <scope>NUCLEOTIDE SEQUENCE [LARGE SCALE GENOMIC DNA]</scope>
    <source>
        <strain evidence="4 5">NEAU-C40</strain>
    </source>
</reference>
<dbReference type="Proteomes" id="UP000305778">
    <property type="component" value="Unassembled WGS sequence"/>
</dbReference>
<accession>A0A4U0SYB0</accession>
<dbReference type="SUPFAM" id="SSF55729">
    <property type="entry name" value="Acyl-CoA N-acyltransferases (Nat)"/>
    <property type="match status" value="1"/>
</dbReference>
<organism evidence="4 5">
    <name type="scientific">Actinacidiphila oryziradicis</name>
    <dbReference type="NCBI Taxonomy" id="2571141"/>
    <lineage>
        <taxon>Bacteria</taxon>
        <taxon>Bacillati</taxon>
        <taxon>Actinomycetota</taxon>
        <taxon>Actinomycetes</taxon>
        <taxon>Kitasatosporales</taxon>
        <taxon>Streptomycetaceae</taxon>
        <taxon>Actinacidiphila</taxon>
    </lineage>
</organism>
<dbReference type="OrthoDB" id="3572254at2"/>
<dbReference type="RefSeq" id="WP_136721936.1">
    <property type="nucleotide sequence ID" value="NZ_SUMC01000002.1"/>
</dbReference>
<gene>
    <name evidence="4" type="ORF">FCI23_03525</name>
</gene>
<name>A0A4U0SYB0_9ACTN</name>
<evidence type="ECO:0000313" key="4">
    <source>
        <dbReference type="EMBL" id="TKA13067.1"/>
    </source>
</evidence>
<feature type="domain" description="N-acetyltransferase" evidence="3">
    <location>
        <begin position="3"/>
        <end position="172"/>
    </location>
</feature>
<dbReference type="EMBL" id="SUMC01000002">
    <property type="protein sequence ID" value="TKA13067.1"/>
    <property type="molecule type" value="Genomic_DNA"/>
</dbReference>
<comment type="caution">
    <text evidence="4">The sequence shown here is derived from an EMBL/GenBank/DDBJ whole genome shotgun (WGS) entry which is preliminary data.</text>
</comment>
<dbReference type="GO" id="GO:0016747">
    <property type="term" value="F:acyltransferase activity, transferring groups other than amino-acyl groups"/>
    <property type="evidence" value="ECO:0007669"/>
    <property type="project" value="InterPro"/>
</dbReference>
<dbReference type="CDD" id="cd04301">
    <property type="entry name" value="NAT_SF"/>
    <property type="match status" value="1"/>
</dbReference>
<dbReference type="InterPro" id="IPR000182">
    <property type="entry name" value="GNAT_dom"/>
</dbReference>
<sequence>MSMDFALDPEMNVERHEELVRLWTDVSNAGGAVGFVPPVTSADIRPQADEHLAAVAEGRFRMLAALQGGKLVGTAFFSFNTHRLMRHWAWLVTVMVHPSLQGRGYGAELLRAAERRGREFGLAGIRLGCRSGLGLERFYASAGYKEVGRVPAAIRVSPGDDRDDVTMWLPLV</sequence>
<dbReference type="PROSITE" id="PS51186">
    <property type="entry name" value="GNAT"/>
    <property type="match status" value="1"/>
</dbReference>
<dbReference type="InterPro" id="IPR050832">
    <property type="entry name" value="Bact_Acetyltransf"/>
</dbReference>
<dbReference type="Pfam" id="PF00583">
    <property type="entry name" value="Acetyltransf_1"/>
    <property type="match status" value="1"/>
</dbReference>
<protein>
    <submittedName>
        <fullName evidence="4">GNAT family N-acetyltransferase</fullName>
    </submittedName>
</protein>
<evidence type="ECO:0000313" key="5">
    <source>
        <dbReference type="Proteomes" id="UP000305778"/>
    </source>
</evidence>
<dbReference type="PANTHER" id="PTHR43877">
    <property type="entry name" value="AMINOALKYLPHOSPHONATE N-ACETYLTRANSFERASE-RELATED-RELATED"/>
    <property type="match status" value="1"/>
</dbReference>
<evidence type="ECO:0000256" key="2">
    <source>
        <dbReference type="ARBA" id="ARBA00023315"/>
    </source>
</evidence>